<dbReference type="RefSeq" id="WP_127016422.1">
    <property type="nucleotide sequence ID" value="NZ_CP016379.1"/>
</dbReference>
<dbReference type="CDD" id="cd06262">
    <property type="entry name" value="metallo-hydrolase-like_MBL-fold"/>
    <property type="match status" value="1"/>
</dbReference>
<accession>A0A3S9SXR8</accession>
<evidence type="ECO:0000313" key="6">
    <source>
        <dbReference type="EMBL" id="AZR73089.1"/>
    </source>
</evidence>
<sequence length="209" mass="23045">MIIKRIEVGVMGVNCYLVGCEETKEALIIDPGEEPDVILKEIEEGQWKVRYIINTHGHYDHIGANGPIKERTGAKLLIHADDAEMLTDPRLNFSAFLKGDRILDGPAADKILQDGDLLEVGNTVSLEVIHTPGHTQGSISLYQSGHLFTGDTLFAYGIGRTDFPGGSYEAIMDSIHNKLLSYSDDTRVYPGHNLLSTLGEIKVQNPFIR</sequence>
<keyword evidence="3 6" id="KW-0378">Hydrolase</keyword>
<evidence type="ECO:0000256" key="1">
    <source>
        <dbReference type="ARBA" id="ARBA00001947"/>
    </source>
</evidence>
<dbReference type="KEGG" id="aft:BBF96_06645"/>
<evidence type="ECO:0000256" key="3">
    <source>
        <dbReference type="ARBA" id="ARBA00022801"/>
    </source>
</evidence>
<dbReference type="OrthoDB" id="9802248at2"/>
<dbReference type="EMBL" id="CP016379">
    <property type="protein sequence ID" value="AZR73089.1"/>
    <property type="molecule type" value="Genomic_DNA"/>
</dbReference>
<protein>
    <submittedName>
        <fullName evidence="6">MBL fold metallo-hydrolase</fullName>
    </submittedName>
</protein>
<dbReference type="Gene3D" id="3.60.15.10">
    <property type="entry name" value="Ribonuclease Z/Hydroxyacylglutathione hydrolase-like"/>
    <property type="match status" value="1"/>
</dbReference>
<keyword evidence="7" id="KW-1185">Reference proteome</keyword>
<dbReference type="PANTHER" id="PTHR46233">
    <property type="entry name" value="HYDROXYACYLGLUTATHIONE HYDROLASE GLOC"/>
    <property type="match status" value="1"/>
</dbReference>
<comment type="cofactor">
    <cofactor evidence="1">
        <name>Zn(2+)</name>
        <dbReference type="ChEBI" id="CHEBI:29105"/>
    </cofactor>
</comment>
<dbReference type="GO" id="GO:0046872">
    <property type="term" value="F:metal ion binding"/>
    <property type="evidence" value="ECO:0007669"/>
    <property type="project" value="UniProtKB-KW"/>
</dbReference>
<dbReference type="SUPFAM" id="SSF56281">
    <property type="entry name" value="Metallo-hydrolase/oxidoreductase"/>
    <property type="match status" value="1"/>
</dbReference>
<feature type="domain" description="Metallo-beta-lactamase" evidence="5">
    <location>
        <begin position="12"/>
        <end position="192"/>
    </location>
</feature>
<keyword evidence="2" id="KW-0479">Metal-binding</keyword>
<dbReference type="PANTHER" id="PTHR46233:SF3">
    <property type="entry name" value="HYDROXYACYLGLUTATHIONE HYDROLASE GLOC"/>
    <property type="match status" value="1"/>
</dbReference>
<evidence type="ECO:0000259" key="5">
    <source>
        <dbReference type="SMART" id="SM00849"/>
    </source>
</evidence>
<keyword evidence="4" id="KW-0862">Zinc</keyword>
<dbReference type="Proteomes" id="UP000267250">
    <property type="component" value="Chromosome"/>
</dbReference>
<evidence type="ECO:0000256" key="4">
    <source>
        <dbReference type="ARBA" id="ARBA00022833"/>
    </source>
</evidence>
<evidence type="ECO:0000313" key="7">
    <source>
        <dbReference type="Proteomes" id="UP000267250"/>
    </source>
</evidence>
<dbReference type="AlphaFoldDB" id="A0A3S9SXR8"/>
<dbReference type="Pfam" id="PF00753">
    <property type="entry name" value="Lactamase_B"/>
    <property type="match status" value="1"/>
</dbReference>
<dbReference type="GO" id="GO:0016787">
    <property type="term" value="F:hydrolase activity"/>
    <property type="evidence" value="ECO:0007669"/>
    <property type="project" value="UniProtKB-KW"/>
</dbReference>
<evidence type="ECO:0000256" key="2">
    <source>
        <dbReference type="ARBA" id="ARBA00022723"/>
    </source>
</evidence>
<proteinExistence type="predicted"/>
<reference evidence="6 7" key="1">
    <citation type="submission" date="2016-07" db="EMBL/GenBank/DDBJ databases">
        <title>Genome and transcriptome analysis of iron-reducing fermentative bacteria Anoxybacter fermentans.</title>
        <authorList>
            <person name="Zeng X."/>
            <person name="Shao Z."/>
        </authorList>
    </citation>
    <scope>NUCLEOTIDE SEQUENCE [LARGE SCALE GENOMIC DNA]</scope>
    <source>
        <strain evidence="6 7">DY22613</strain>
    </source>
</reference>
<gene>
    <name evidence="6" type="ORF">BBF96_06645</name>
</gene>
<dbReference type="SMART" id="SM00849">
    <property type="entry name" value="Lactamase_B"/>
    <property type="match status" value="1"/>
</dbReference>
<organism evidence="6 7">
    <name type="scientific">Anoxybacter fermentans</name>
    <dbReference type="NCBI Taxonomy" id="1323375"/>
    <lineage>
        <taxon>Bacteria</taxon>
        <taxon>Bacillati</taxon>
        <taxon>Bacillota</taxon>
        <taxon>Clostridia</taxon>
        <taxon>Halanaerobiales</taxon>
        <taxon>Anoxybacter</taxon>
    </lineage>
</organism>
<dbReference type="InterPro" id="IPR051453">
    <property type="entry name" value="MBL_Glyoxalase_II"/>
</dbReference>
<dbReference type="InterPro" id="IPR001279">
    <property type="entry name" value="Metallo-B-lactamas"/>
</dbReference>
<name>A0A3S9SXR8_9FIRM</name>
<dbReference type="InterPro" id="IPR036866">
    <property type="entry name" value="RibonucZ/Hydroxyglut_hydro"/>
</dbReference>